<dbReference type="InterPro" id="IPR007921">
    <property type="entry name" value="CHAP_dom"/>
</dbReference>
<dbReference type="EMBL" id="JAJOZR010000014">
    <property type="protein sequence ID" value="MCD7111224.1"/>
    <property type="molecule type" value="Genomic_DNA"/>
</dbReference>
<sequence length="452" mass="47522">MQQIIDVAHNVGPYAQKLADLGVVSVIRYYNISNSSNLPSKCLTKAELTALHAAGLTVAVVFQAGGGANGKLSDLSDANGSRDAKRALKLAADLGQPTGSGLYFAVDHDYVAPGDLAQIVSYFAKVKAELDGRYVLGVYGSGLVARKLHDKGLVDLVWLSGSLGWSGTRSALKDGLWTLFQKDMELDLPFGGIDYDGNVFNAAVAHFGQFAADGPVETPRAVGASATFAITARGGLNLRAGPGESFGVIQKYPLDTLVRGVKQIGDWTQVDIQGDGASDGYMHSSYLKAEIGGLPVALTGSISKTPIDIAQAELSLGVAEVPGPDSNPRIGMYHATTEGGKAPDQTAWCSSFVSYCVEQAGMKGTDSKGARSWHDGEWGQDVTAEPAVGDIVVFSRVGNGDNGGHVAFFQSMTETTITCLGGNQGQRISISSYPKDGIKGPFHYKLLSIRRA</sequence>
<gene>
    <name evidence="3" type="ORF">LRX75_19485</name>
</gene>
<keyword evidence="4" id="KW-1185">Reference proteome</keyword>
<dbReference type="NCBIfam" id="TIGR02594">
    <property type="entry name" value="TIGR02594 family protein"/>
    <property type="match status" value="1"/>
</dbReference>
<dbReference type="InterPro" id="IPR017853">
    <property type="entry name" value="GH"/>
</dbReference>
<feature type="domain" description="Rv2525c-like glycoside hydrolase-like" evidence="2">
    <location>
        <begin position="17"/>
        <end position="152"/>
    </location>
</feature>
<protein>
    <submittedName>
        <fullName evidence="3">TIGR02594 family protein</fullName>
    </submittedName>
</protein>
<comment type="caution">
    <text evidence="3">The sequence shown here is derived from an EMBL/GenBank/DDBJ whole genome shotgun (WGS) entry which is preliminary data.</text>
</comment>
<proteinExistence type="predicted"/>
<feature type="domain" description="Peptidase C51" evidence="1">
    <location>
        <begin position="344"/>
        <end position="423"/>
    </location>
</feature>
<dbReference type="Gene3D" id="2.30.30.40">
    <property type="entry name" value="SH3 Domains"/>
    <property type="match status" value="1"/>
</dbReference>
<dbReference type="Gene3D" id="3.20.20.80">
    <property type="entry name" value="Glycosidases"/>
    <property type="match status" value="1"/>
</dbReference>
<evidence type="ECO:0000313" key="3">
    <source>
        <dbReference type="EMBL" id="MCD7111224.1"/>
    </source>
</evidence>
<dbReference type="Proteomes" id="UP001139089">
    <property type="component" value="Unassembled WGS sequence"/>
</dbReference>
<dbReference type="Pfam" id="PF08924">
    <property type="entry name" value="Rv2525c_GlyHyd-like"/>
    <property type="match status" value="1"/>
</dbReference>
<evidence type="ECO:0000259" key="1">
    <source>
        <dbReference type="Pfam" id="PF05257"/>
    </source>
</evidence>
<organism evidence="3 4">
    <name type="scientific">Rhizobium quercicola</name>
    <dbReference type="NCBI Taxonomy" id="2901226"/>
    <lineage>
        <taxon>Bacteria</taxon>
        <taxon>Pseudomonadati</taxon>
        <taxon>Pseudomonadota</taxon>
        <taxon>Alphaproteobacteria</taxon>
        <taxon>Hyphomicrobiales</taxon>
        <taxon>Rhizobiaceae</taxon>
        <taxon>Rhizobium/Agrobacterium group</taxon>
        <taxon>Rhizobium</taxon>
    </lineage>
</organism>
<dbReference type="SUPFAM" id="SSF54001">
    <property type="entry name" value="Cysteine proteinases"/>
    <property type="match status" value="1"/>
</dbReference>
<evidence type="ECO:0000313" key="4">
    <source>
        <dbReference type="Proteomes" id="UP001139089"/>
    </source>
</evidence>
<reference evidence="3" key="1">
    <citation type="submission" date="2021-12" db="EMBL/GenBank/DDBJ databases">
        <authorList>
            <person name="Li Y."/>
        </authorList>
    </citation>
    <scope>NUCLEOTIDE SEQUENCE</scope>
    <source>
        <strain evidence="3">DKSPLA3</strain>
    </source>
</reference>
<accession>A0A9X1NWL9</accession>
<dbReference type="Gene3D" id="3.90.1720.10">
    <property type="entry name" value="endopeptidase domain like (from Nostoc punctiforme)"/>
    <property type="match status" value="1"/>
</dbReference>
<evidence type="ECO:0000259" key="2">
    <source>
        <dbReference type="Pfam" id="PF08924"/>
    </source>
</evidence>
<dbReference type="InterPro" id="IPR015020">
    <property type="entry name" value="Rv2525c-like_Glyco_Hydro-like"/>
</dbReference>
<dbReference type="Pfam" id="PF05257">
    <property type="entry name" value="CHAP"/>
    <property type="match status" value="1"/>
</dbReference>
<dbReference type="InterPro" id="IPR013423">
    <property type="entry name" value="CHP02594"/>
</dbReference>
<dbReference type="SUPFAM" id="SSF51445">
    <property type="entry name" value="(Trans)glycosidases"/>
    <property type="match status" value="1"/>
</dbReference>
<name>A0A9X1NWL9_9HYPH</name>
<dbReference type="RefSeq" id="WP_231816313.1">
    <property type="nucleotide sequence ID" value="NZ_JAJOZR010000014.1"/>
</dbReference>
<dbReference type="AlphaFoldDB" id="A0A9X1NWL9"/>
<dbReference type="InterPro" id="IPR038765">
    <property type="entry name" value="Papain-like_cys_pep_sf"/>
</dbReference>